<sequence>MSNLRTFVESLNTSQRAGLLAAVMVLIAGIILSSLTYVEVKSHTRAQLDAEQQRQLQHLGAMLTPALVRDDRITLNLSLSEWDAGAAMPAIRVLDRDGKPVASTGRIHADLSLTPVEIRQDGNLYGSLEGYTTYTPADTAATRIASQALLVTAALSLIAGLAGWLVSEKYARYLRQLRTKLSGWRDGDELTLPMGPADPDLQSLHSVLGDISKREQQRRAVEVALGQFMGTEETPFPDPMKYYNCAMLFIEIQDLELLQQRLSAEELTSTLNQYHRLLSQAAKLYNGKVDRYLGDGVVMLFGVPNRDRNAAMHCLYAARLFTSLVNHLHETNSDVLPLEFNVAAHWGPVLMAPLQDGVSTQYSLIGDAVHWAYHLASQSESRRIIASQTLIEMLEDGHDVIWSEGPNIRDLHGGVQSTYWLNQLPEKTESLIQRQMKHITSMTESA</sequence>
<feature type="transmembrane region" description="Helical" evidence="1">
    <location>
        <begin position="148"/>
        <end position="166"/>
    </location>
</feature>
<proteinExistence type="predicted"/>
<comment type="caution">
    <text evidence="3">The sequence shown here is derived from an EMBL/GenBank/DDBJ whole genome shotgun (WGS) entry which is preliminary data.</text>
</comment>
<keyword evidence="1" id="KW-0812">Transmembrane</keyword>
<dbReference type="Proteomes" id="UP001481413">
    <property type="component" value="Unassembled WGS sequence"/>
</dbReference>
<dbReference type="InterPro" id="IPR001054">
    <property type="entry name" value="A/G_cyclase"/>
</dbReference>
<evidence type="ECO:0000256" key="1">
    <source>
        <dbReference type="SAM" id="Phobius"/>
    </source>
</evidence>
<evidence type="ECO:0000313" key="3">
    <source>
        <dbReference type="EMBL" id="GAA6144531.1"/>
    </source>
</evidence>
<gene>
    <name evidence="3" type="ORF">NBRC116585_06480</name>
</gene>
<feature type="transmembrane region" description="Helical" evidence="1">
    <location>
        <begin position="20"/>
        <end position="38"/>
    </location>
</feature>
<feature type="domain" description="Guanylate cyclase" evidence="2">
    <location>
        <begin position="246"/>
        <end position="376"/>
    </location>
</feature>
<name>A0ABP9ZWL3_9GAMM</name>
<dbReference type="PANTHER" id="PTHR43081:SF1">
    <property type="entry name" value="ADENYLATE CYCLASE, TERMINAL-DIFFERENTIATION SPECIFIC"/>
    <property type="match status" value="1"/>
</dbReference>
<reference evidence="3 4" key="1">
    <citation type="submission" date="2024-04" db="EMBL/GenBank/DDBJ databases">
        <title>Draft genome sequence of Thalassolituus maritimus NBRC 116585.</title>
        <authorList>
            <person name="Miyakawa T."/>
            <person name="Kusuya Y."/>
            <person name="Miura T."/>
        </authorList>
    </citation>
    <scope>NUCLEOTIDE SEQUENCE [LARGE SCALE GENOMIC DNA]</scope>
    <source>
        <strain evidence="3 4">5NW40-0001</strain>
    </source>
</reference>
<dbReference type="RefSeq" id="WP_353293455.1">
    <property type="nucleotide sequence ID" value="NZ_BAABWH010000001.1"/>
</dbReference>
<accession>A0ABP9ZWL3</accession>
<dbReference type="CDD" id="cd07302">
    <property type="entry name" value="CHD"/>
    <property type="match status" value="1"/>
</dbReference>
<dbReference type="Gene3D" id="3.30.70.1230">
    <property type="entry name" value="Nucleotide cyclase"/>
    <property type="match status" value="1"/>
</dbReference>
<dbReference type="InterPro" id="IPR029787">
    <property type="entry name" value="Nucleotide_cyclase"/>
</dbReference>
<protein>
    <recommendedName>
        <fullName evidence="2">Guanylate cyclase domain-containing protein</fullName>
    </recommendedName>
</protein>
<dbReference type="PROSITE" id="PS50125">
    <property type="entry name" value="GUANYLATE_CYCLASE_2"/>
    <property type="match status" value="1"/>
</dbReference>
<dbReference type="EMBL" id="BAABWH010000001">
    <property type="protein sequence ID" value="GAA6144531.1"/>
    <property type="molecule type" value="Genomic_DNA"/>
</dbReference>
<organism evidence="3 4">
    <name type="scientific">Thalassolituus maritimus</name>
    <dbReference type="NCBI Taxonomy" id="484498"/>
    <lineage>
        <taxon>Bacteria</taxon>
        <taxon>Pseudomonadati</taxon>
        <taxon>Pseudomonadota</taxon>
        <taxon>Gammaproteobacteria</taxon>
        <taxon>Oceanospirillales</taxon>
        <taxon>Oceanospirillaceae</taxon>
        <taxon>Thalassolituus</taxon>
    </lineage>
</organism>
<keyword evidence="1" id="KW-1133">Transmembrane helix</keyword>
<evidence type="ECO:0000313" key="4">
    <source>
        <dbReference type="Proteomes" id="UP001481413"/>
    </source>
</evidence>
<dbReference type="SUPFAM" id="SSF55073">
    <property type="entry name" value="Nucleotide cyclase"/>
    <property type="match status" value="1"/>
</dbReference>
<dbReference type="PANTHER" id="PTHR43081">
    <property type="entry name" value="ADENYLATE CYCLASE, TERMINAL-DIFFERENTIATION SPECIFIC-RELATED"/>
    <property type="match status" value="1"/>
</dbReference>
<keyword evidence="1" id="KW-0472">Membrane</keyword>
<dbReference type="Pfam" id="PF00211">
    <property type="entry name" value="Guanylate_cyc"/>
    <property type="match status" value="1"/>
</dbReference>
<evidence type="ECO:0000259" key="2">
    <source>
        <dbReference type="PROSITE" id="PS50125"/>
    </source>
</evidence>
<dbReference type="InterPro" id="IPR050697">
    <property type="entry name" value="Adenylyl/Guanylyl_Cyclase_3/4"/>
</dbReference>
<keyword evidence="4" id="KW-1185">Reference proteome</keyword>